<name>A0A0B7KDP6_BIOOC</name>
<gene>
    <name evidence="1" type="ORF">BN869_000009113_1</name>
</gene>
<dbReference type="AlphaFoldDB" id="A0A0B7KDP6"/>
<accession>A0A0B7KDP6</accession>
<protein>
    <submittedName>
        <fullName evidence="1">Uncharacterized protein</fullName>
    </submittedName>
</protein>
<proteinExistence type="predicted"/>
<dbReference type="EMBL" id="CDPU01000032">
    <property type="protein sequence ID" value="CEO53055.1"/>
    <property type="molecule type" value="Genomic_DNA"/>
</dbReference>
<evidence type="ECO:0000313" key="1">
    <source>
        <dbReference type="EMBL" id="CEO53055.1"/>
    </source>
</evidence>
<reference evidence="1" key="1">
    <citation type="submission" date="2015-01" db="EMBL/GenBank/DDBJ databases">
        <authorList>
            <person name="Durling Mikael"/>
        </authorList>
    </citation>
    <scope>NUCLEOTIDE SEQUENCE</scope>
</reference>
<organism evidence="1">
    <name type="scientific">Bionectria ochroleuca</name>
    <name type="common">Gliocladium roseum</name>
    <dbReference type="NCBI Taxonomy" id="29856"/>
    <lineage>
        <taxon>Eukaryota</taxon>
        <taxon>Fungi</taxon>
        <taxon>Dikarya</taxon>
        <taxon>Ascomycota</taxon>
        <taxon>Pezizomycotina</taxon>
        <taxon>Sordariomycetes</taxon>
        <taxon>Hypocreomycetidae</taxon>
        <taxon>Hypocreales</taxon>
        <taxon>Bionectriaceae</taxon>
        <taxon>Clonostachys</taxon>
    </lineage>
</organism>
<sequence>MIWPNRIARRCSLSPNELAPHRGAGA</sequence>